<dbReference type="VEuPathDB" id="MicrosporidiaDB:EDEG_03495"/>
<dbReference type="InParanoid" id="J9D2N3"/>
<comment type="caution">
    <text evidence="2">The sequence shown here is derived from an EMBL/GenBank/DDBJ whole genome shotgun (WGS) entry which is preliminary data.</text>
</comment>
<feature type="transmembrane region" description="Helical" evidence="1">
    <location>
        <begin position="39"/>
        <end position="60"/>
    </location>
</feature>
<evidence type="ECO:0000313" key="3">
    <source>
        <dbReference type="Proteomes" id="UP000003163"/>
    </source>
</evidence>
<keyword evidence="3" id="KW-1185">Reference proteome</keyword>
<name>J9D2N3_EDHAE</name>
<feature type="transmembrane region" description="Helical" evidence="1">
    <location>
        <begin position="102"/>
        <end position="131"/>
    </location>
</feature>
<organism evidence="2 3">
    <name type="scientific">Edhazardia aedis (strain USNM 41457)</name>
    <name type="common">Microsporidian parasite</name>
    <dbReference type="NCBI Taxonomy" id="1003232"/>
    <lineage>
        <taxon>Eukaryota</taxon>
        <taxon>Fungi</taxon>
        <taxon>Fungi incertae sedis</taxon>
        <taxon>Microsporidia</taxon>
        <taxon>Edhazardia</taxon>
    </lineage>
</organism>
<sequence>MNVIIMILNITSDFHDLNLLKDVDVELINEKTSIRKPRYFAIAVMYLWLGLRAIELYYSCFQNCKNPYNDKIYMWLTFIVMVLVSLFLFASIYVLYFGDILVTMVLLALGVLFSFFCKPVYITACAILGLINS</sequence>
<evidence type="ECO:0000313" key="2">
    <source>
        <dbReference type="EMBL" id="EJW02056.1"/>
    </source>
</evidence>
<keyword evidence="1" id="KW-0472">Membrane</keyword>
<keyword evidence="1" id="KW-0812">Transmembrane</keyword>
<keyword evidence="1" id="KW-1133">Transmembrane helix</keyword>
<gene>
    <name evidence="2" type="ORF">EDEG_03495</name>
</gene>
<dbReference type="AlphaFoldDB" id="J9D2N3"/>
<dbReference type="Proteomes" id="UP000003163">
    <property type="component" value="Unassembled WGS sequence"/>
</dbReference>
<reference evidence="2 3" key="1">
    <citation type="submission" date="2011-08" db="EMBL/GenBank/DDBJ databases">
        <authorList>
            <person name="Liu Z.J."/>
            <person name="Shi F.L."/>
            <person name="Lu J.Q."/>
            <person name="Li M."/>
            <person name="Wang Z.L."/>
        </authorList>
    </citation>
    <scope>NUCLEOTIDE SEQUENCE [LARGE SCALE GENOMIC DNA]</scope>
    <source>
        <strain evidence="2 3">USNM 41457</strain>
    </source>
</reference>
<protein>
    <submittedName>
        <fullName evidence="2">Uncharacterized protein</fullName>
    </submittedName>
</protein>
<feature type="transmembrane region" description="Helical" evidence="1">
    <location>
        <begin position="72"/>
        <end position="96"/>
    </location>
</feature>
<dbReference type="HOGENOM" id="CLU_1992601_0_0_1"/>
<evidence type="ECO:0000256" key="1">
    <source>
        <dbReference type="SAM" id="Phobius"/>
    </source>
</evidence>
<accession>J9D2N3</accession>
<dbReference type="EMBL" id="AFBI03000093">
    <property type="protein sequence ID" value="EJW02056.1"/>
    <property type="molecule type" value="Genomic_DNA"/>
</dbReference>
<proteinExistence type="predicted"/>
<reference evidence="3" key="2">
    <citation type="submission" date="2015-07" db="EMBL/GenBank/DDBJ databases">
        <title>Contrasting host-pathogen interactions and genome evolution in two generalist and specialist microsporidian pathogens of mosquitoes.</title>
        <authorList>
            <consortium name="The Broad Institute Genomics Platform"/>
            <consortium name="The Broad Institute Genome Sequencing Center for Infectious Disease"/>
            <person name="Cuomo C.A."/>
            <person name="Sanscrainte N.D."/>
            <person name="Goldberg J.M."/>
            <person name="Heiman D."/>
            <person name="Young S."/>
            <person name="Zeng Q."/>
            <person name="Becnel J.J."/>
            <person name="Birren B.W."/>
        </authorList>
    </citation>
    <scope>NUCLEOTIDE SEQUENCE [LARGE SCALE GENOMIC DNA]</scope>
    <source>
        <strain evidence="3">USNM 41457</strain>
    </source>
</reference>